<protein>
    <submittedName>
        <fullName evidence="11">Fur family transcriptional regulator, ferric uptake regulator</fullName>
    </submittedName>
</protein>
<dbReference type="PANTHER" id="PTHR33202:SF2">
    <property type="entry name" value="FERRIC UPTAKE REGULATION PROTEIN"/>
    <property type="match status" value="1"/>
</dbReference>
<accession>A0ABY0V6G6</accession>
<evidence type="ECO:0000256" key="2">
    <source>
        <dbReference type="ARBA" id="ARBA00007957"/>
    </source>
</evidence>
<keyword evidence="4" id="KW-0963">Cytoplasm</keyword>
<evidence type="ECO:0000256" key="10">
    <source>
        <dbReference type="ARBA" id="ARBA00023163"/>
    </source>
</evidence>
<evidence type="ECO:0000256" key="6">
    <source>
        <dbReference type="ARBA" id="ARBA00022723"/>
    </source>
</evidence>
<dbReference type="InterPro" id="IPR036388">
    <property type="entry name" value="WH-like_DNA-bd_sf"/>
</dbReference>
<dbReference type="InterPro" id="IPR036390">
    <property type="entry name" value="WH_DNA-bd_sf"/>
</dbReference>
<keyword evidence="6" id="KW-0479">Metal-binding</keyword>
<keyword evidence="7" id="KW-0862">Zinc</keyword>
<evidence type="ECO:0000256" key="5">
    <source>
        <dbReference type="ARBA" id="ARBA00022491"/>
    </source>
</evidence>
<dbReference type="InterPro" id="IPR043135">
    <property type="entry name" value="Fur_C"/>
</dbReference>
<evidence type="ECO:0000256" key="9">
    <source>
        <dbReference type="ARBA" id="ARBA00023125"/>
    </source>
</evidence>
<dbReference type="Pfam" id="PF01475">
    <property type="entry name" value="FUR"/>
    <property type="match status" value="1"/>
</dbReference>
<keyword evidence="12" id="KW-1185">Reference proteome</keyword>
<dbReference type="Proteomes" id="UP000198976">
    <property type="component" value="Chromosome I"/>
</dbReference>
<gene>
    <name evidence="11" type="ORF">SAMN04489714_0731</name>
</gene>
<dbReference type="Gene3D" id="3.30.1490.190">
    <property type="match status" value="1"/>
</dbReference>
<dbReference type="EMBL" id="LT629792">
    <property type="protein sequence ID" value="SDT90298.1"/>
    <property type="molecule type" value="Genomic_DNA"/>
</dbReference>
<keyword evidence="9" id="KW-0238">DNA-binding</keyword>
<comment type="subunit">
    <text evidence="3">Homodimer.</text>
</comment>
<comment type="subcellular location">
    <subcellularLocation>
        <location evidence="1">Cytoplasm</location>
    </subcellularLocation>
</comment>
<dbReference type="SUPFAM" id="SSF46785">
    <property type="entry name" value="Winged helix' DNA-binding domain"/>
    <property type="match status" value="1"/>
</dbReference>
<evidence type="ECO:0000256" key="8">
    <source>
        <dbReference type="ARBA" id="ARBA00023015"/>
    </source>
</evidence>
<keyword evidence="8" id="KW-0805">Transcription regulation</keyword>
<dbReference type="Gene3D" id="1.10.10.10">
    <property type="entry name" value="Winged helix-like DNA-binding domain superfamily/Winged helix DNA-binding domain"/>
    <property type="match status" value="1"/>
</dbReference>
<evidence type="ECO:0000256" key="7">
    <source>
        <dbReference type="ARBA" id="ARBA00022833"/>
    </source>
</evidence>
<evidence type="ECO:0000256" key="3">
    <source>
        <dbReference type="ARBA" id="ARBA00011738"/>
    </source>
</evidence>
<keyword evidence="10" id="KW-0804">Transcription</keyword>
<evidence type="ECO:0000313" key="11">
    <source>
        <dbReference type="EMBL" id="SDT90298.1"/>
    </source>
</evidence>
<proteinExistence type="inferred from homology"/>
<organism evidence="11 12">
    <name type="scientific">Schaalia radingae</name>
    <dbReference type="NCBI Taxonomy" id="131110"/>
    <lineage>
        <taxon>Bacteria</taxon>
        <taxon>Bacillati</taxon>
        <taxon>Actinomycetota</taxon>
        <taxon>Actinomycetes</taxon>
        <taxon>Actinomycetales</taxon>
        <taxon>Actinomycetaceae</taxon>
        <taxon>Schaalia</taxon>
    </lineage>
</organism>
<dbReference type="CDD" id="cd07153">
    <property type="entry name" value="Fur_like"/>
    <property type="match status" value="1"/>
</dbReference>
<sequence>MQRMTRQRQSVFNELRRDKDFRSAQRIYDDLTNQGQRVGLATVYRNLQALAEMNVVDVLRMDDGESMFRLCEDEGHHHHLVCRNCGHTEEIEVSEAESWISQIASQHGFTEVAHSLEVFGLCSECSAVEDDED</sequence>
<dbReference type="PANTHER" id="PTHR33202">
    <property type="entry name" value="ZINC UPTAKE REGULATION PROTEIN"/>
    <property type="match status" value="1"/>
</dbReference>
<dbReference type="RefSeq" id="WP_058236393.1">
    <property type="nucleotide sequence ID" value="NZ_LT629792.1"/>
</dbReference>
<comment type="similarity">
    <text evidence="2">Belongs to the Fur family.</text>
</comment>
<dbReference type="InterPro" id="IPR002481">
    <property type="entry name" value="FUR"/>
</dbReference>
<evidence type="ECO:0000256" key="1">
    <source>
        <dbReference type="ARBA" id="ARBA00004496"/>
    </source>
</evidence>
<keyword evidence="5" id="KW-0678">Repressor</keyword>
<evidence type="ECO:0000313" key="12">
    <source>
        <dbReference type="Proteomes" id="UP000198976"/>
    </source>
</evidence>
<evidence type="ECO:0000256" key="4">
    <source>
        <dbReference type="ARBA" id="ARBA00022490"/>
    </source>
</evidence>
<name>A0ABY0V6G6_9ACTO</name>
<reference evidence="11 12" key="1">
    <citation type="submission" date="2016-10" db="EMBL/GenBank/DDBJ databases">
        <authorList>
            <person name="Varghese N."/>
            <person name="Submissions S."/>
        </authorList>
    </citation>
    <scope>NUCLEOTIDE SEQUENCE [LARGE SCALE GENOMIC DNA]</scope>
    <source>
        <strain evidence="11 12">DSM 9169</strain>
    </source>
</reference>